<proteinExistence type="predicted"/>
<dbReference type="GO" id="GO:0006281">
    <property type="term" value="P:DNA repair"/>
    <property type="evidence" value="ECO:0007669"/>
    <property type="project" value="InterPro"/>
</dbReference>
<evidence type="ECO:0000313" key="1">
    <source>
        <dbReference type="EMBL" id="DAF47246.1"/>
    </source>
</evidence>
<organism evidence="1">
    <name type="scientific">Siphoviridae sp. ctb3910</name>
    <dbReference type="NCBI Taxonomy" id="2827897"/>
    <lineage>
        <taxon>Viruses</taxon>
        <taxon>Duplodnaviria</taxon>
        <taxon>Heunggongvirae</taxon>
        <taxon>Uroviricota</taxon>
        <taxon>Caudoviricetes</taxon>
    </lineage>
</organism>
<name>A0A8S5S8I3_9CAUD</name>
<dbReference type="GO" id="GO:0006310">
    <property type="term" value="P:DNA recombination"/>
    <property type="evidence" value="ECO:0007669"/>
    <property type="project" value="InterPro"/>
</dbReference>
<dbReference type="GO" id="GO:0000287">
    <property type="term" value="F:magnesium ion binding"/>
    <property type="evidence" value="ECO:0007669"/>
    <property type="project" value="InterPro"/>
</dbReference>
<sequence length="135" mass="15971">MNKFNKIMTIFIYGRPITKKNSQRLVMMGNRPRILPSKAYVDYRKDCLRQISGNYRQKINRAINLRCLYFMPTRHRVDLVNLLEATCDILVDAGVIEDDNKNIVASHDGSRVLYDKHNPRVEIYIEEVWEYESTM</sequence>
<accession>A0A8S5S8I3</accession>
<dbReference type="Pfam" id="PF05866">
    <property type="entry name" value="RusA"/>
    <property type="match status" value="1"/>
</dbReference>
<dbReference type="InterPro" id="IPR008822">
    <property type="entry name" value="Endonuclease_RusA-like"/>
</dbReference>
<dbReference type="EMBL" id="BK032552">
    <property type="protein sequence ID" value="DAF47246.1"/>
    <property type="molecule type" value="Genomic_DNA"/>
</dbReference>
<dbReference type="SUPFAM" id="SSF103084">
    <property type="entry name" value="Holliday junction resolvase RusA"/>
    <property type="match status" value="1"/>
</dbReference>
<dbReference type="Gene3D" id="3.30.1330.70">
    <property type="entry name" value="Holliday junction resolvase RusA"/>
    <property type="match status" value="1"/>
</dbReference>
<dbReference type="InterPro" id="IPR036614">
    <property type="entry name" value="RusA-like_sf"/>
</dbReference>
<reference evidence="1" key="1">
    <citation type="journal article" date="2021" name="Proc. Natl. Acad. Sci. U.S.A.">
        <title>A Catalog of Tens of Thousands of Viruses from Human Metagenomes Reveals Hidden Associations with Chronic Diseases.</title>
        <authorList>
            <person name="Tisza M.J."/>
            <person name="Buck C.B."/>
        </authorList>
    </citation>
    <scope>NUCLEOTIDE SEQUENCE</scope>
    <source>
        <strain evidence="1">Ctb3910</strain>
    </source>
</reference>
<protein>
    <submittedName>
        <fullName evidence="1">Endodeoxyribonuclease RusA</fullName>
    </submittedName>
</protein>